<evidence type="ECO:0000313" key="2">
    <source>
        <dbReference type="EMBL" id="MFC6591457.1"/>
    </source>
</evidence>
<feature type="region of interest" description="Disordered" evidence="1">
    <location>
        <begin position="1"/>
        <end position="20"/>
    </location>
</feature>
<evidence type="ECO:0000256" key="1">
    <source>
        <dbReference type="SAM" id="MobiDB-lite"/>
    </source>
</evidence>
<sequence>MEKIPGEVVDEGTTPELLEEKNVAEDLLRADAHAEEMNPNDEPGFDDGRTGGWDGEDRQGSPNSLTGSDLAGDAEAGAGAQSSGGVDGGPARTRPLPGQDQ</sequence>
<proteinExistence type="predicted"/>
<dbReference type="RefSeq" id="WP_380082460.1">
    <property type="nucleotide sequence ID" value="NZ_JBHSWD010000001.1"/>
</dbReference>
<feature type="region of interest" description="Disordered" evidence="1">
    <location>
        <begin position="31"/>
        <end position="101"/>
    </location>
</feature>
<dbReference type="Proteomes" id="UP001596297">
    <property type="component" value="Unassembled WGS sequence"/>
</dbReference>
<comment type="caution">
    <text evidence="2">The sequence shown here is derived from an EMBL/GenBank/DDBJ whole genome shotgun (WGS) entry which is preliminary data.</text>
</comment>
<reference evidence="3" key="1">
    <citation type="journal article" date="2019" name="Int. J. Syst. Evol. Microbiol.">
        <title>The Global Catalogue of Microorganisms (GCM) 10K type strain sequencing project: providing services to taxonomists for standard genome sequencing and annotation.</title>
        <authorList>
            <consortium name="The Broad Institute Genomics Platform"/>
            <consortium name="The Broad Institute Genome Sequencing Center for Infectious Disease"/>
            <person name="Wu L."/>
            <person name="Ma J."/>
        </authorList>
    </citation>
    <scope>NUCLEOTIDE SEQUENCE [LARGE SCALE GENOMIC DNA]</scope>
    <source>
        <strain evidence="3">CGMCC 1.15772</strain>
    </source>
</reference>
<evidence type="ECO:0000313" key="3">
    <source>
        <dbReference type="Proteomes" id="UP001596297"/>
    </source>
</evidence>
<feature type="compositionally biased region" description="Low complexity" evidence="1">
    <location>
        <begin position="67"/>
        <end position="84"/>
    </location>
</feature>
<organism evidence="2 3">
    <name type="scientific">Deinococcus lacus</name>
    <dbReference type="NCBI Taxonomy" id="392561"/>
    <lineage>
        <taxon>Bacteria</taxon>
        <taxon>Thermotogati</taxon>
        <taxon>Deinococcota</taxon>
        <taxon>Deinococci</taxon>
        <taxon>Deinococcales</taxon>
        <taxon>Deinococcaceae</taxon>
        <taxon>Deinococcus</taxon>
    </lineage>
</organism>
<gene>
    <name evidence="2" type="ORF">ACFP81_05140</name>
</gene>
<protein>
    <submittedName>
        <fullName evidence="2">Uncharacterized protein</fullName>
    </submittedName>
</protein>
<accession>A0ABW1YB60</accession>
<name>A0ABW1YB60_9DEIO</name>
<dbReference type="EMBL" id="JBHSWD010000001">
    <property type="protein sequence ID" value="MFC6591457.1"/>
    <property type="molecule type" value="Genomic_DNA"/>
</dbReference>
<keyword evidence="3" id="KW-1185">Reference proteome</keyword>